<protein>
    <submittedName>
        <fullName evidence="2">Uncharacterized protein</fullName>
    </submittedName>
</protein>
<feature type="compositionally biased region" description="Polar residues" evidence="1">
    <location>
        <begin position="40"/>
        <end position="71"/>
    </location>
</feature>
<feature type="compositionally biased region" description="Basic and acidic residues" evidence="1">
    <location>
        <begin position="172"/>
        <end position="189"/>
    </location>
</feature>
<organism evidence="2 3">
    <name type="scientific">Solanum tuberosum</name>
    <name type="common">Potato</name>
    <dbReference type="NCBI Taxonomy" id="4113"/>
    <lineage>
        <taxon>Eukaryota</taxon>
        <taxon>Viridiplantae</taxon>
        <taxon>Streptophyta</taxon>
        <taxon>Embryophyta</taxon>
        <taxon>Tracheophyta</taxon>
        <taxon>Spermatophyta</taxon>
        <taxon>Magnoliopsida</taxon>
        <taxon>eudicotyledons</taxon>
        <taxon>Gunneridae</taxon>
        <taxon>Pentapetalae</taxon>
        <taxon>asterids</taxon>
        <taxon>lamiids</taxon>
        <taxon>Solanales</taxon>
        <taxon>Solanaceae</taxon>
        <taxon>Solanoideae</taxon>
        <taxon>Solaneae</taxon>
        <taxon>Solanum</taxon>
    </lineage>
</organism>
<evidence type="ECO:0000313" key="2">
    <source>
        <dbReference type="EnsemblPlants" id="PGSC0003DMT400089734"/>
    </source>
</evidence>
<keyword evidence="3" id="KW-1185">Reference proteome</keyword>
<evidence type="ECO:0000256" key="1">
    <source>
        <dbReference type="SAM" id="MobiDB-lite"/>
    </source>
</evidence>
<feature type="compositionally biased region" description="Polar residues" evidence="1">
    <location>
        <begin position="141"/>
        <end position="171"/>
    </location>
</feature>
<dbReference type="AlphaFoldDB" id="M1DIT7"/>
<accession>M1DIT7</accession>
<dbReference type="Proteomes" id="UP000011115">
    <property type="component" value="Unassembled WGS sequence"/>
</dbReference>
<feature type="compositionally biased region" description="Basic and acidic residues" evidence="1">
    <location>
        <begin position="29"/>
        <end position="39"/>
    </location>
</feature>
<dbReference type="Gramene" id="PGSC0003DMT400089734">
    <property type="protein sequence ID" value="PGSC0003DMT400089734"/>
    <property type="gene ID" value="PGSC0003DMG400039305"/>
</dbReference>
<dbReference type="PANTHER" id="PTHR48186">
    <property type="entry name" value="NB-ARC DOMAIN-CONTAINING PROTEIN"/>
    <property type="match status" value="1"/>
</dbReference>
<feature type="region of interest" description="Disordered" evidence="1">
    <location>
        <begin position="16"/>
        <end position="125"/>
    </location>
</feature>
<sequence length="211" mass="23794">MKKIEVAINKTVKVAPPKTKDNCNAIKESMTELKKRSESEQQLDTADKQGTPQSHNTTTMPSRKRMSNMSTKRVGVAPRQKQLSSFKKIQKQSVNTEKKRGGGSQQTPTQRSSVNAKSMPPPLPLMKMTVATKPVEVAHQKQLSDCSPQKQSNCSSITRPMQKDTQSISNTKKIESSKRKFEERLAEQRESKRRIVMVDFHNMLKSANDSH</sequence>
<feature type="compositionally biased region" description="Polar residues" evidence="1">
    <location>
        <begin position="81"/>
        <end position="95"/>
    </location>
</feature>
<dbReference type="PANTHER" id="PTHR48186:SF1">
    <property type="entry name" value="TPX2 C-TERMINAL DOMAIN-CONTAINING PROTEIN"/>
    <property type="match status" value="1"/>
</dbReference>
<feature type="region of interest" description="Disordered" evidence="1">
    <location>
        <begin position="139"/>
        <end position="189"/>
    </location>
</feature>
<dbReference type="PaxDb" id="4113-PGSC0003DMT400089734"/>
<feature type="compositionally biased region" description="Polar residues" evidence="1">
    <location>
        <begin position="105"/>
        <end position="116"/>
    </location>
</feature>
<reference evidence="2" key="2">
    <citation type="submission" date="2015-06" db="UniProtKB">
        <authorList>
            <consortium name="EnsemblPlants"/>
        </authorList>
    </citation>
    <scope>IDENTIFICATION</scope>
    <source>
        <strain evidence="2">DM1-3 516 R44</strain>
    </source>
</reference>
<dbReference type="InParanoid" id="M1DIT7"/>
<dbReference type="EnsemblPlants" id="PGSC0003DMT400089734">
    <property type="protein sequence ID" value="PGSC0003DMT400089734"/>
    <property type="gene ID" value="PGSC0003DMG400039305"/>
</dbReference>
<evidence type="ECO:0000313" key="3">
    <source>
        <dbReference type="Proteomes" id="UP000011115"/>
    </source>
</evidence>
<name>M1DIT7_SOLTU</name>
<reference evidence="3" key="1">
    <citation type="journal article" date="2011" name="Nature">
        <title>Genome sequence and analysis of the tuber crop potato.</title>
        <authorList>
            <consortium name="The Potato Genome Sequencing Consortium"/>
        </authorList>
    </citation>
    <scope>NUCLEOTIDE SEQUENCE [LARGE SCALE GENOMIC DNA]</scope>
    <source>
        <strain evidence="3">cv. DM1-3 516 R44</strain>
    </source>
</reference>
<proteinExistence type="predicted"/>
<dbReference type="HOGENOM" id="CLU_1306716_0_0_1"/>